<proteinExistence type="predicted"/>
<evidence type="ECO:0000313" key="1">
    <source>
        <dbReference type="EMBL" id="OAE21857.1"/>
    </source>
</evidence>
<dbReference type="AlphaFoldDB" id="A0A176VMM2"/>
<keyword evidence="2" id="KW-1185">Reference proteome</keyword>
<reference evidence="1" key="1">
    <citation type="submission" date="2016-03" db="EMBL/GenBank/DDBJ databases">
        <title>Mechanisms controlling the formation of the plant cell surface in tip-growing cells are functionally conserved among land plants.</title>
        <authorList>
            <person name="Honkanen S."/>
            <person name="Jones V.A."/>
            <person name="Morieri G."/>
            <person name="Champion C."/>
            <person name="Hetherington A.J."/>
            <person name="Kelly S."/>
            <person name="Saint-Marcoux D."/>
            <person name="Proust H."/>
            <person name="Prescott H."/>
            <person name="Dolan L."/>
        </authorList>
    </citation>
    <scope>NUCLEOTIDE SEQUENCE [LARGE SCALE GENOMIC DNA]</scope>
    <source>
        <tissue evidence="1">Whole gametophyte</tissue>
    </source>
</reference>
<dbReference type="Proteomes" id="UP000077202">
    <property type="component" value="Unassembled WGS sequence"/>
</dbReference>
<gene>
    <name evidence="1" type="ORF">AXG93_138s1280</name>
</gene>
<accession>A0A176VMM2</accession>
<name>A0A176VMM2_MARPO</name>
<sequence length="240" mass="26293">MDIRQVALGAAFGAAVAVNAALQSLQDAGSFLIHSPGPSSRSRPVDLLDATTRDARKRPLSFVDDVEDDEDDFDAFKNNDEDEAAFSTLDDDELGILSPIANHRHRSKCEGVQFLKTRDEQNTSGEDADLQLEPSTAPGTCAKRRKIEAPTVFMPNSTPLGQTEEAMSLMLQHTTNTVLITLADAKGRRERMMNEMKSVHLPERESSLKLVNSFIDALINVSDSLKIVQSALFVRKDGPP</sequence>
<organism evidence="1 2">
    <name type="scientific">Marchantia polymorpha subsp. ruderalis</name>
    <dbReference type="NCBI Taxonomy" id="1480154"/>
    <lineage>
        <taxon>Eukaryota</taxon>
        <taxon>Viridiplantae</taxon>
        <taxon>Streptophyta</taxon>
        <taxon>Embryophyta</taxon>
        <taxon>Marchantiophyta</taxon>
        <taxon>Marchantiopsida</taxon>
        <taxon>Marchantiidae</taxon>
        <taxon>Marchantiales</taxon>
        <taxon>Marchantiaceae</taxon>
        <taxon>Marchantia</taxon>
    </lineage>
</organism>
<protein>
    <submittedName>
        <fullName evidence="1">Uncharacterized protein</fullName>
    </submittedName>
</protein>
<dbReference type="EMBL" id="LVLJ01003336">
    <property type="protein sequence ID" value="OAE21857.1"/>
    <property type="molecule type" value="Genomic_DNA"/>
</dbReference>
<comment type="caution">
    <text evidence="1">The sequence shown here is derived from an EMBL/GenBank/DDBJ whole genome shotgun (WGS) entry which is preliminary data.</text>
</comment>
<evidence type="ECO:0000313" key="2">
    <source>
        <dbReference type="Proteomes" id="UP000077202"/>
    </source>
</evidence>